<organism evidence="2 3">
    <name type="scientific">Portunus trituberculatus</name>
    <name type="common">Swimming crab</name>
    <name type="synonym">Neptunus trituberculatus</name>
    <dbReference type="NCBI Taxonomy" id="210409"/>
    <lineage>
        <taxon>Eukaryota</taxon>
        <taxon>Metazoa</taxon>
        <taxon>Ecdysozoa</taxon>
        <taxon>Arthropoda</taxon>
        <taxon>Crustacea</taxon>
        <taxon>Multicrustacea</taxon>
        <taxon>Malacostraca</taxon>
        <taxon>Eumalacostraca</taxon>
        <taxon>Eucarida</taxon>
        <taxon>Decapoda</taxon>
        <taxon>Pleocyemata</taxon>
        <taxon>Brachyura</taxon>
        <taxon>Eubrachyura</taxon>
        <taxon>Portunoidea</taxon>
        <taxon>Portunidae</taxon>
        <taxon>Portuninae</taxon>
        <taxon>Portunus</taxon>
    </lineage>
</organism>
<evidence type="ECO:0000256" key="1">
    <source>
        <dbReference type="SAM" id="MobiDB-lite"/>
    </source>
</evidence>
<feature type="compositionally biased region" description="Basic and acidic residues" evidence="1">
    <location>
        <begin position="66"/>
        <end position="75"/>
    </location>
</feature>
<feature type="compositionally biased region" description="Basic and acidic residues" evidence="1">
    <location>
        <begin position="96"/>
        <end position="106"/>
    </location>
</feature>
<accession>A0A5B7EQW6</accession>
<evidence type="ECO:0000313" key="2">
    <source>
        <dbReference type="EMBL" id="MPC36542.1"/>
    </source>
</evidence>
<feature type="compositionally biased region" description="Basic and acidic residues" evidence="1">
    <location>
        <begin position="41"/>
        <end position="51"/>
    </location>
</feature>
<feature type="compositionally biased region" description="Polar residues" evidence="1">
    <location>
        <begin position="52"/>
        <end position="63"/>
    </location>
</feature>
<dbReference type="AlphaFoldDB" id="A0A5B7EQW6"/>
<keyword evidence="3" id="KW-1185">Reference proteome</keyword>
<comment type="caution">
    <text evidence="2">The sequence shown here is derived from an EMBL/GenBank/DDBJ whole genome shotgun (WGS) entry which is preliminary data.</text>
</comment>
<sequence length="106" mass="11884">MEVREGGGKKERLPATTRGVTDRLRGDGGPHLPWVWRRGGSGREDRADRRCYTNQTNQTSSFSKRLKYDTAHDARPASSQGRGDNKPMEKLPSNAKTERGKAEMRA</sequence>
<name>A0A5B7EQW6_PORTR</name>
<feature type="region of interest" description="Disordered" evidence="1">
    <location>
        <begin position="1"/>
        <end position="106"/>
    </location>
</feature>
<dbReference type="Proteomes" id="UP000324222">
    <property type="component" value="Unassembled WGS sequence"/>
</dbReference>
<evidence type="ECO:0000313" key="3">
    <source>
        <dbReference type="Proteomes" id="UP000324222"/>
    </source>
</evidence>
<proteinExistence type="predicted"/>
<gene>
    <name evidence="2" type="ORF">E2C01_030003</name>
</gene>
<dbReference type="EMBL" id="VSRR010003542">
    <property type="protein sequence ID" value="MPC36542.1"/>
    <property type="molecule type" value="Genomic_DNA"/>
</dbReference>
<feature type="compositionally biased region" description="Basic and acidic residues" evidence="1">
    <location>
        <begin position="1"/>
        <end position="13"/>
    </location>
</feature>
<reference evidence="2 3" key="1">
    <citation type="submission" date="2019-05" db="EMBL/GenBank/DDBJ databases">
        <title>Another draft genome of Portunus trituberculatus and its Hox gene families provides insights of decapod evolution.</title>
        <authorList>
            <person name="Jeong J.-H."/>
            <person name="Song I."/>
            <person name="Kim S."/>
            <person name="Choi T."/>
            <person name="Kim D."/>
            <person name="Ryu S."/>
            <person name="Kim W."/>
        </authorList>
    </citation>
    <scope>NUCLEOTIDE SEQUENCE [LARGE SCALE GENOMIC DNA]</scope>
    <source>
        <tissue evidence="2">Muscle</tissue>
    </source>
</reference>
<protein>
    <submittedName>
        <fullName evidence="2">Uncharacterized protein</fullName>
    </submittedName>
</protein>